<accession>A0A1G7N0F7</accession>
<evidence type="ECO:0000313" key="2">
    <source>
        <dbReference type="Proteomes" id="UP000198994"/>
    </source>
</evidence>
<keyword evidence="2" id="KW-1185">Reference proteome</keyword>
<dbReference type="Proteomes" id="UP000198994">
    <property type="component" value="Unassembled WGS sequence"/>
</dbReference>
<name>A0A1G7N0F7_9RHOB</name>
<gene>
    <name evidence="1" type="ORF">SAMN04488105_1479</name>
</gene>
<dbReference type="AlphaFoldDB" id="A0A1G7N0F7"/>
<sequence>MKVRISALMSLVATERPNECVAMPASRWWTHVGRKLEGLTRGASTAKCARTRSLRQECRPARTRSRYGSNAPDGTGTTIHCIEQTQTLIIGTYAYDEDLDGDGGAGAFKCSNDAQMWLWNTIASASGGSLTNYAIEANGGTVLKRNHTNAAGTEEVSGAGSIGTF</sequence>
<proteinExistence type="predicted"/>
<protein>
    <submittedName>
        <fullName evidence="1">Uncharacterized protein</fullName>
    </submittedName>
</protein>
<dbReference type="EMBL" id="FNAV01000047">
    <property type="protein sequence ID" value="SDF67396.1"/>
    <property type="molecule type" value="Genomic_DNA"/>
</dbReference>
<organism evidence="1 2">
    <name type="scientific">Salipiger thiooxidans</name>
    <dbReference type="NCBI Taxonomy" id="282683"/>
    <lineage>
        <taxon>Bacteria</taxon>
        <taxon>Pseudomonadati</taxon>
        <taxon>Pseudomonadota</taxon>
        <taxon>Alphaproteobacteria</taxon>
        <taxon>Rhodobacterales</taxon>
        <taxon>Roseobacteraceae</taxon>
        <taxon>Salipiger</taxon>
    </lineage>
</organism>
<evidence type="ECO:0000313" key="1">
    <source>
        <dbReference type="EMBL" id="SDF67396.1"/>
    </source>
</evidence>
<reference evidence="2" key="1">
    <citation type="submission" date="2016-10" db="EMBL/GenBank/DDBJ databases">
        <authorList>
            <person name="Varghese N."/>
            <person name="Submissions S."/>
        </authorList>
    </citation>
    <scope>NUCLEOTIDE SEQUENCE [LARGE SCALE GENOMIC DNA]</scope>
    <source>
        <strain evidence="2">DSM 10146</strain>
    </source>
</reference>